<accession>A0A642V161</accession>
<dbReference type="GO" id="GO:0034088">
    <property type="term" value="P:maintenance of mitotic sister chromatid cohesion"/>
    <property type="evidence" value="ECO:0007669"/>
    <property type="project" value="TreeGrafter"/>
</dbReference>
<evidence type="ECO:0008006" key="5">
    <source>
        <dbReference type="Google" id="ProtNLM"/>
    </source>
</evidence>
<comment type="caution">
    <text evidence="3">The sequence shown here is derived from an EMBL/GenBank/DDBJ whole genome shotgun (WGS) entry which is preliminary data.</text>
</comment>
<protein>
    <recommendedName>
        <fullName evidence="5">Sister chromatid cohesion protein DCC1</fullName>
    </recommendedName>
</protein>
<evidence type="ECO:0000256" key="1">
    <source>
        <dbReference type="ARBA" id="ARBA00007017"/>
    </source>
</evidence>
<dbReference type="GO" id="GO:0031390">
    <property type="term" value="C:Ctf18 RFC-like complex"/>
    <property type="evidence" value="ECO:0007669"/>
    <property type="project" value="InterPro"/>
</dbReference>
<dbReference type="Pfam" id="PF09724">
    <property type="entry name" value="Dcc1"/>
    <property type="match status" value="1"/>
</dbReference>
<comment type="similarity">
    <text evidence="1">Belongs to the DCC1 family.</text>
</comment>
<name>A0A642V161_9ASCO</name>
<dbReference type="Proteomes" id="UP000761534">
    <property type="component" value="Unassembled WGS sequence"/>
</dbReference>
<organism evidence="3 4">
    <name type="scientific">Trichomonascus ciferrii</name>
    <dbReference type="NCBI Taxonomy" id="44093"/>
    <lineage>
        <taxon>Eukaryota</taxon>
        <taxon>Fungi</taxon>
        <taxon>Dikarya</taxon>
        <taxon>Ascomycota</taxon>
        <taxon>Saccharomycotina</taxon>
        <taxon>Dipodascomycetes</taxon>
        <taxon>Dipodascales</taxon>
        <taxon>Trichomonascaceae</taxon>
        <taxon>Trichomonascus</taxon>
        <taxon>Trichomonascus ciferrii complex</taxon>
    </lineage>
</organism>
<dbReference type="VEuPathDB" id="FungiDB:TRICI_004390"/>
<keyword evidence="4" id="KW-1185">Reference proteome</keyword>
<dbReference type="GO" id="GO:0000775">
    <property type="term" value="C:chromosome, centromeric region"/>
    <property type="evidence" value="ECO:0007669"/>
    <property type="project" value="TreeGrafter"/>
</dbReference>
<sequence>MELMVVDVRLDALLQLTPELQEALEAKKGERAPGLILKAPQTDAGLVVCTGNKTFKLRKMNQTNTVLTVKTHVKDSDDDVEMAEDGPYRRPLVAFGSVPYFLEPTEISGDIRYDRVPRYVGNGKVEVSDSMVKENVDSLRQRSAISDKEFYVSWYHNAGVEINGIACIISPSVLKTLLGELLAAVVAEGLEFKQLELHSVYKALNSGDTHDDDEPVDVVEAVLRRFCTIEDDYYRIDEEEVVNWLGIQTLREQAYTKAITMETFMKQWRDSIPISSDWTLDLTKLTGSYVCPDQKTIRYLTLDLLSNNPKQRFSQLFTFKPTWDLDEIFPFIDDLRSKTVKLESFVMKYARKKTINGKITVSSR</sequence>
<dbReference type="InterPro" id="IPR019128">
    <property type="entry name" value="Dcc1"/>
</dbReference>
<dbReference type="GO" id="GO:0006260">
    <property type="term" value="P:DNA replication"/>
    <property type="evidence" value="ECO:0007669"/>
    <property type="project" value="UniProtKB-KW"/>
</dbReference>
<gene>
    <name evidence="3" type="ORF">TRICI_004390</name>
</gene>
<keyword evidence="2" id="KW-0235">DNA replication</keyword>
<dbReference type="EMBL" id="SWFS01000334">
    <property type="protein sequence ID" value="KAA8909741.1"/>
    <property type="molecule type" value="Genomic_DNA"/>
</dbReference>
<dbReference type="PANTHER" id="PTHR13395">
    <property type="entry name" value="SISTER CHROMATID COHESION PROTEIN DCC1-RELATED"/>
    <property type="match status" value="1"/>
</dbReference>
<evidence type="ECO:0000313" key="3">
    <source>
        <dbReference type="EMBL" id="KAA8909741.1"/>
    </source>
</evidence>
<dbReference type="OrthoDB" id="276989at2759"/>
<dbReference type="PANTHER" id="PTHR13395:SF6">
    <property type="entry name" value="SISTER CHROMATID COHESION PROTEIN DCC1"/>
    <property type="match status" value="1"/>
</dbReference>
<proteinExistence type="inferred from homology"/>
<evidence type="ECO:0000313" key="4">
    <source>
        <dbReference type="Proteomes" id="UP000761534"/>
    </source>
</evidence>
<dbReference type="AlphaFoldDB" id="A0A642V161"/>
<reference evidence="3" key="1">
    <citation type="journal article" date="2019" name="G3 (Bethesda)">
        <title>Genome Assemblies of Two Rare Opportunistic Yeast Pathogens: Diutina rugosa (syn. Candida rugosa) and Trichomonascus ciferrii (syn. Candida ciferrii).</title>
        <authorList>
            <person name="Mixao V."/>
            <person name="Saus E."/>
            <person name="Hansen A.P."/>
            <person name="Lass-Florl C."/>
            <person name="Gabaldon T."/>
        </authorList>
    </citation>
    <scope>NUCLEOTIDE SEQUENCE</scope>
    <source>
        <strain evidence="3">CBS 4856</strain>
    </source>
</reference>
<dbReference type="GO" id="GO:0000785">
    <property type="term" value="C:chromatin"/>
    <property type="evidence" value="ECO:0007669"/>
    <property type="project" value="TreeGrafter"/>
</dbReference>
<evidence type="ECO:0000256" key="2">
    <source>
        <dbReference type="ARBA" id="ARBA00022705"/>
    </source>
</evidence>